<evidence type="ECO:0000313" key="1">
    <source>
        <dbReference type="EMBL" id="MBA4601499.1"/>
    </source>
</evidence>
<protein>
    <submittedName>
        <fullName evidence="1">Uncharacterized protein</fullName>
    </submittedName>
</protein>
<keyword evidence="2" id="KW-1185">Reference proteome</keyword>
<name>A0A7W1XQP5_9BACL</name>
<gene>
    <name evidence="1" type="ORF">H2C83_04010</name>
</gene>
<accession>A0A7W1XQP5</accession>
<dbReference type="Proteomes" id="UP000538292">
    <property type="component" value="Unassembled WGS sequence"/>
</dbReference>
<dbReference type="AlphaFoldDB" id="A0A7W1XQP5"/>
<organism evidence="1 2">
    <name type="scientific">Thermoactinomyces mirandus</name>
    <dbReference type="NCBI Taxonomy" id="2756294"/>
    <lineage>
        <taxon>Bacteria</taxon>
        <taxon>Bacillati</taxon>
        <taxon>Bacillota</taxon>
        <taxon>Bacilli</taxon>
        <taxon>Bacillales</taxon>
        <taxon>Thermoactinomycetaceae</taxon>
        <taxon>Thermoactinomyces</taxon>
    </lineage>
</organism>
<comment type="caution">
    <text evidence="1">The sequence shown here is derived from an EMBL/GenBank/DDBJ whole genome shotgun (WGS) entry which is preliminary data.</text>
</comment>
<dbReference type="RefSeq" id="WP_181738002.1">
    <property type="nucleotide sequence ID" value="NZ_JACEOL010000009.1"/>
</dbReference>
<proteinExistence type="predicted"/>
<reference evidence="1 2" key="1">
    <citation type="submission" date="2020-07" db="EMBL/GenBank/DDBJ databases">
        <title>Thermoactinomyces phylogeny.</title>
        <authorList>
            <person name="Dunlap C."/>
        </authorList>
    </citation>
    <scope>NUCLEOTIDE SEQUENCE [LARGE SCALE GENOMIC DNA]</scope>
    <source>
        <strain evidence="1 2">AMNI-1</strain>
    </source>
</reference>
<evidence type="ECO:0000313" key="2">
    <source>
        <dbReference type="Proteomes" id="UP000538292"/>
    </source>
</evidence>
<dbReference type="EMBL" id="JACEOL010000009">
    <property type="protein sequence ID" value="MBA4601499.1"/>
    <property type="molecule type" value="Genomic_DNA"/>
</dbReference>
<sequence length="125" mass="14525">MVYTDFIPVKRMIGHLIISQKRNNWGATLTTKEFIFQKPHLSYHILLSDVIGMTPYEIKETGPVCDHTLMHAKYAHSYYKLTAGKLFLINRHGVFAKGATNLIVPLNSRLLHYVETYTDFTILRW</sequence>